<proteinExistence type="predicted"/>
<dbReference type="Gene3D" id="2.40.128.270">
    <property type="match status" value="1"/>
</dbReference>
<dbReference type="AlphaFoldDB" id="A0A3D8IZ61"/>
<evidence type="ECO:0000256" key="1">
    <source>
        <dbReference type="SAM" id="MobiDB-lite"/>
    </source>
</evidence>
<feature type="transmembrane region" description="Helical" evidence="2">
    <location>
        <begin position="42"/>
        <end position="64"/>
    </location>
</feature>
<feature type="compositionally biased region" description="Polar residues" evidence="1">
    <location>
        <begin position="197"/>
        <end position="210"/>
    </location>
</feature>
<dbReference type="Pfam" id="PF03724">
    <property type="entry name" value="META"/>
    <property type="match status" value="1"/>
</dbReference>
<accession>A0A3D8IZ61</accession>
<dbReference type="PANTHER" id="PTHR35535">
    <property type="entry name" value="HEAT SHOCK PROTEIN HSLJ"/>
    <property type="match status" value="1"/>
</dbReference>
<feature type="domain" description="DUF306" evidence="3">
    <location>
        <begin position="72"/>
        <end position="176"/>
    </location>
</feature>
<organism evidence="4 5">
    <name type="scientific">Helicobacter brantae</name>
    <dbReference type="NCBI Taxonomy" id="375927"/>
    <lineage>
        <taxon>Bacteria</taxon>
        <taxon>Pseudomonadati</taxon>
        <taxon>Campylobacterota</taxon>
        <taxon>Epsilonproteobacteria</taxon>
        <taxon>Campylobacterales</taxon>
        <taxon>Helicobacteraceae</taxon>
        <taxon>Helicobacter</taxon>
    </lineage>
</organism>
<dbReference type="InterPro" id="IPR038670">
    <property type="entry name" value="HslJ-like_sf"/>
</dbReference>
<keyword evidence="2" id="KW-1133">Transmembrane helix</keyword>
<keyword evidence="5" id="KW-1185">Reference proteome</keyword>
<evidence type="ECO:0000256" key="2">
    <source>
        <dbReference type="SAM" id="Phobius"/>
    </source>
</evidence>
<keyword evidence="2" id="KW-0812">Transmembrane</keyword>
<gene>
    <name evidence="4" type="ORF">CQA58_05135</name>
</gene>
<protein>
    <recommendedName>
        <fullName evidence="3">DUF306 domain-containing protein</fullName>
    </recommendedName>
</protein>
<sequence>MQSIDFLLKFLFYNFISISLWVYHQIIILIIHFLGASMLRKILLFISSLVFPLVFSGCFVLNLFDFGPNIDLGKNQWKIASFTLTGESYESKNLEQTPFMRFDTKEFKVYGNTGCNAFFANYLWITDKVIEMRNSGMTRKMCASEDSMRFEQKLMEEFDGEFEVIEDGANLTLKKETLIINLVPLNPSEEDTKPQEAPSTPQNNASTPKN</sequence>
<dbReference type="InterPro" id="IPR005184">
    <property type="entry name" value="DUF306_Meta_HslJ"/>
</dbReference>
<name>A0A3D8IZ61_9HELI</name>
<dbReference type="InterPro" id="IPR053147">
    <property type="entry name" value="Hsp_HslJ-like"/>
</dbReference>
<dbReference type="Proteomes" id="UP000257045">
    <property type="component" value="Unassembled WGS sequence"/>
</dbReference>
<comment type="caution">
    <text evidence="4">The sequence shown here is derived from an EMBL/GenBank/DDBJ whole genome shotgun (WGS) entry which is preliminary data.</text>
</comment>
<keyword evidence="2" id="KW-0472">Membrane</keyword>
<evidence type="ECO:0000259" key="3">
    <source>
        <dbReference type="Pfam" id="PF03724"/>
    </source>
</evidence>
<feature type="region of interest" description="Disordered" evidence="1">
    <location>
        <begin position="186"/>
        <end position="210"/>
    </location>
</feature>
<feature type="transmembrane region" description="Helical" evidence="2">
    <location>
        <begin position="12"/>
        <end position="35"/>
    </location>
</feature>
<reference evidence="4 5" key="1">
    <citation type="submission" date="2018-04" db="EMBL/GenBank/DDBJ databases">
        <title>Novel Campyloabacter and Helicobacter Species and Strains.</title>
        <authorList>
            <person name="Mannion A.J."/>
            <person name="Shen Z."/>
            <person name="Fox J.G."/>
        </authorList>
    </citation>
    <scope>NUCLEOTIDE SEQUENCE [LARGE SCALE GENOMIC DNA]</scope>
    <source>
        <strain evidence="4 5">MIT 04-9366</strain>
    </source>
</reference>
<dbReference type="EMBL" id="NXLV01000008">
    <property type="protein sequence ID" value="RDU70557.1"/>
    <property type="molecule type" value="Genomic_DNA"/>
</dbReference>
<evidence type="ECO:0000313" key="5">
    <source>
        <dbReference type="Proteomes" id="UP000257045"/>
    </source>
</evidence>
<evidence type="ECO:0000313" key="4">
    <source>
        <dbReference type="EMBL" id="RDU70557.1"/>
    </source>
</evidence>
<dbReference type="PANTHER" id="PTHR35535:SF1">
    <property type="entry name" value="HEAT SHOCK PROTEIN HSLJ"/>
    <property type="match status" value="1"/>
</dbReference>